<keyword evidence="2" id="KW-1133">Transmembrane helix</keyword>
<protein>
    <recommendedName>
        <fullName evidence="4">SMODS and SLOG-associating 2TM effector domain-containing protein</fullName>
    </recommendedName>
</protein>
<evidence type="ECO:0000256" key="1">
    <source>
        <dbReference type="SAM" id="MobiDB-lite"/>
    </source>
</evidence>
<sequence length="244" mass="29277">MDLVIETNADETDSDKSTEESLVERLKQIQESSDTIHNEFNKRNKKIIEQKVDDRLKMNIKYEREFKEHLQKKLNKLDTRLNILQMKYNNYKKWYDRFNIMIIIISSILSVYEALRNEINKFIEDESPIEVLFNMIPIGISSSITCSAAIIKFKKYQEKMENMQFTREKVIMAISKIKTVQETLWFINDTDFEVIKKKYLDDVYTVYNESNSELERHIKFNDHHKFMKAYHPPPVEKPIRNSFV</sequence>
<feature type="transmembrane region" description="Helical" evidence="2">
    <location>
        <begin position="132"/>
        <end position="153"/>
    </location>
</feature>
<keyword evidence="2" id="KW-0472">Membrane</keyword>
<reference evidence="3" key="1">
    <citation type="journal article" date="2020" name="Nature">
        <title>Giant virus diversity and host interactions through global metagenomics.</title>
        <authorList>
            <person name="Schulz F."/>
            <person name="Roux S."/>
            <person name="Paez-Espino D."/>
            <person name="Jungbluth S."/>
            <person name="Walsh D.A."/>
            <person name="Denef V.J."/>
            <person name="McMahon K.D."/>
            <person name="Konstantinidis K.T."/>
            <person name="Eloe-Fadrosh E.A."/>
            <person name="Kyrpides N.C."/>
            <person name="Woyke T."/>
        </authorList>
    </citation>
    <scope>NUCLEOTIDE SEQUENCE</scope>
    <source>
        <strain evidence="3">GVMAG-S-ERX555907-94</strain>
    </source>
</reference>
<evidence type="ECO:0000313" key="3">
    <source>
        <dbReference type="EMBL" id="QHU23293.1"/>
    </source>
</evidence>
<evidence type="ECO:0000256" key="2">
    <source>
        <dbReference type="SAM" id="Phobius"/>
    </source>
</evidence>
<feature type="transmembrane region" description="Helical" evidence="2">
    <location>
        <begin position="94"/>
        <end position="112"/>
    </location>
</feature>
<organism evidence="3">
    <name type="scientific">viral metagenome</name>
    <dbReference type="NCBI Taxonomy" id="1070528"/>
    <lineage>
        <taxon>unclassified sequences</taxon>
        <taxon>metagenomes</taxon>
        <taxon>organismal metagenomes</taxon>
    </lineage>
</organism>
<keyword evidence="2" id="KW-0812">Transmembrane</keyword>
<proteinExistence type="predicted"/>
<evidence type="ECO:0008006" key="4">
    <source>
        <dbReference type="Google" id="ProtNLM"/>
    </source>
</evidence>
<dbReference type="EMBL" id="MN741026">
    <property type="protein sequence ID" value="QHU23293.1"/>
    <property type="molecule type" value="Genomic_DNA"/>
</dbReference>
<dbReference type="AlphaFoldDB" id="A0A6C0L153"/>
<accession>A0A6C0L153</accession>
<feature type="region of interest" description="Disordered" evidence="1">
    <location>
        <begin position="1"/>
        <end position="21"/>
    </location>
</feature>
<name>A0A6C0L153_9ZZZZ</name>